<name>A0A841R6R0_9SPIO</name>
<dbReference type="AlphaFoldDB" id="A0A841R6R0"/>
<keyword evidence="3" id="KW-1185">Reference proteome</keyword>
<dbReference type="EMBL" id="JACHGJ010000004">
    <property type="protein sequence ID" value="MBB6480894.1"/>
    <property type="molecule type" value="Genomic_DNA"/>
</dbReference>
<comment type="caution">
    <text evidence="1">The sequence shown here is derived from an EMBL/GenBank/DDBJ whole genome shotgun (WGS) entry which is preliminary data.</text>
</comment>
<evidence type="ECO:0000313" key="3">
    <source>
        <dbReference type="Proteomes" id="UP000587760"/>
    </source>
</evidence>
<dbReference type="EMBL" id="JACHGJ010000004">
    <property type="protein sequence ID" value="MBB6480906.1"/>
    <property type="molecule type" value="Genomic_DNA"/>
</dbReference>
<protein>
    <submittedName>
        <fullName evidence="1">Uncharacterized protein</fullName>
    </submittedName>
</protein>
<accession>A0A841R6R0</accession>
<gene>
    <name evidence="1" type="ORF">HNR50_002567</name>
    <name evidence="2" type="ORF">HNR50_002579</name>
</gene>
<dbReference type="Proteomes" id="UP000587760">
    <property type="component" value="Unassembled WGS sequence"/>
</dbReference>
<organism evidence="1 3">
    <name type="scientific">Spirochaeta isovalerica</name>
    <dbReference type="NCBI Taxonomy" id="150"/>
    <lineage>
        <taxon>Bacteria</taxon>
        <taxon>Pseudomonadati</taxon>
        <taxon>Spirochaetota</taxon>
        <taxon>Spirochaetia</taxon>
        <taxon>Spirochaetales</taxon>
        <taxon>Spirochaetaceae</taxon>
        <taxon>Spirochaeta</taxon>
    </lineage>
</organism>
<evidence type="ECO:0000313" key="1">
    <source>
        <dbReference type="EMBL" id="MBB6480894.1"/>
    </source>
</evidence>
<reference evidence="1 3" key="1">
    <citation type="submission" date="2020-08" db="EMBL/GenBank/DDBJ databases">
        <title>Genomic Encyclopedia of Type Strains, Phase IV (KMG-IV): sequencing the most valuable type-strain genomes for metagenomic binning, comparative biology and taxonomic classification.</title>
        <authorList>
            <person name="Goeker M."/>
        </authorList>
    </citation>
    <scope>NUCLEOTIDE SEQUENCE [LARGE SCALE GENOMIC DNA]</scope>
    <source>
        <strain evidence="1 3">DSM 2461</strain>
    </source>
</reference>
<dbReference type="RefSeq" id="WP_184747149.1">
    <property type="nucleotide sequence ID" value="NZ_JACHGJ010000004.1"/>
</dbReference>
<proteinExistence type="predicted"/>
<evidence type="ECO:0000313" key="2">
    <source>
        <dbReference type="EMBL" id="MBB6480906.1"/>
    </source>
</evidence>
<sequence>MSAVLKEYDTKIDSKNRFTVRGAKYDYYHVMEFNDGRIEMIPRVLVDPTLISANTLKMMDKSVENLKKGKVSAPIDFSKYLED</sequence>